<gene>
    <name evidence="2" type="ORF">H9826_04295</name>
</gene>
<sequence length="308" mass="34298">MKKPVLVVMAAGMGSRYGGLKQLDPVGGHGELIIDYSIYDARRAGFETVVFVIKHAIEESFKAGIGDRLSKVMDVRYAFQELDDLPEGYAVPEGRVKPWGTCHAVLAARRVVDGPFAVINSDDYYGPEAFQEIYHYLSTHADRPDCYEYAMVGYLLGNTVTEHGHVARGVCVETADHFLKSVTEHTHIEQDGADASSTPDGGQTWERLAGDTVVSMNLWGFTPSFLTEAEARFPAFLDRTLKSDPLKGEYFLPSVVSALIEEGKARVKVLRSRDRWYGVTYHEDKPVVVDAIARMTQAGLYPDDLWRK</sequence>
<dbReference type="EMBL" id="DXCX01000046">
    <property type="protein sequence ID" value="HIY73183.1"/>
    <property type="molecule type" value="Genomic_DNA"/>
</dbReference>
<evidence type="ECO:0000313" key="3">
    <source>
        <dbReference type="Proteomes" id="UP000886824"/>
    </source>
</evidence>
<reference evidence="2" key="1">
    <citation type="journal article" date="2021" name="PeerJ">
        <title>Extensive microbial diversity within the chicken gut microbiome revealed by metagenomics and culture.</title>
        <authorList>
            <person name="Gilroy R."/>
            <person name="Ravi A."/>
            <person name="Getino M."/>
            <person name="Pursley I."/>
            <person name="Horton D.L."/>
            <person name="Alikhan N.F."/>
            <person name="Baker D."/>
            <person name="Gharbi K."/>
            <person name="Hall N."/>
            <person name="Watson M."/>
            <person name="Adriaenssens E.M."/>
            <person name="Foster-Nyarko E."/>
            <person name="Jarju S."/>
            <person name="Secka A."/>
            <person name="Antonio M."/>
            <person name="Oren A."/>
            <person name="Chaudhuri R.R."/>
            <person name="La Ragione R."/>
            <person name="Hildebrand F."/>
            <person name="Pallen M.J."/>
        </authorList>
    </citation>
    <scope>NUCLEOTIDE SEQUENCE</scope>
    <source>
        <strain evidence="2">CHK33-7979</strain>
    </source>
</reference>
<evidence type="ECO:0000313" key="2">
    <source>
        <dbReference type="EMBL" id="HIY73183.1"/>
    </source>
</evidence>
<reference evidence="2" key="2">
    <citation type="submission" date="2021-04" db="EMBL/GenBank/DDBJ databases">
        <authorList>
            <person name="Gilroy R."/>
        </authorList>
    </citation>
    <scope>NUCLEOTIDE SEQUENCE</scope>
    <source>
        <strain evidence="2">CHK33-7979</strain>
    </source>
</reference>
<keyword evidence="2" id="KW-0808">Transferase</keyword>
<dbReference type="Proteomes" id="UP000886824">
    <property type="component" value="Unassembled WGS sequence"/>
</dbReference>
<dbReference type="InterPro" id="IPR005835">
    <property type="entry name" value="NTP_transferase_dom"/>
</dbReference>
<dbReference type="InterPro" id="IPR029044">
    <property type="entry name" value="Nucleotide-diphossugar_trans"/>
</dbReference>
<feature type="domain" description="Nucleotidyl transferase" evidence="1">
    <location>
        <begin position="7"/>
        <end position="137"/>
    </location>
</feature>
<dbReference type="Gene3D" id="3.90.550.10">
    <property type="entry name" value="Spore Coat Polysaccharide Biosynthesis Protein SpsA, Chain A"/>
    <property type="match status" value="1"/>
</dbReference>
<evidence type="ECO:0000259" key="1">
    <source>
        <dbReference type="Pfam" id="PF00483"/>
    </source>
</evidence>
<dbReference type="SUPFAM" id="SSF53448">
    <property type="entry name" value="Nucleotide-diphospho-sugar transferases"/>
    <property type="match status" value="1"/>
</dbReference>
<protein>
    <submittedName>
        <fullName evidence="2">NTP transferase domain-containing protein</fullName>
    </submittedName>
</protein>
<dbReference type="Pfam" id="PF00483">
    <property type="entry name" value="NTP_transferase"/>
    <property type="match status" value="1"/>
</dbReference>
<proteinExistence type="predicted"/>
<dbReference type="GO" id="GO:0016740">
    <property type="term" value="F:transferase activity"/>
    <property type="evidence" value="ECO:0007669"/>
    <property type="project" value="UniProtKB-KW"/>
</dbReference>
<organism evidence="2 3">
    <name type="scientific">Candidatus Intestinimonas merdavium</name>
    <dbReference type="NCBI Taxonomy" id="2838622"/>
    <lineage>
        <taxon>Bacteria</taxon>
        <taxon>Bacillati</taxon>
        <taxon>Bacillota</taxon>
        <taxon>Clostridia</taxon>
        <taxon>Eubacteriales</taxon>
        <taxon>Intestinimonas</taxon>
    </lineage>
</organism>
<comment type="caution">
    <text evidence="2">The sequence shown here is derived from an EMBL/GenBank/DDBJ whole genome shotgun (WGS) entry which is preliminary data.</text>
</comment>
<dbReference type="AlphaFoldDB" id="A0A9D2CE34"/>
<name>A0A9D2CE34_9FIRM</name>
<accession>A0A9D2CE34</accession>